<dbReference type="AlphaFoldDB" id="A0A2R4M9N5"/>
<dbReference type="Proteomes" id="UP000258927">
    <property type="component" value="Chromosome"/>
</dbReference>
<organism evidence="1 2">
    <name type="scientific">Maritalea myrionectae</name>
    <dbReference type="NCBI Taxonomy" id="454601"/>
    <lineage>
        <taxon>Bacteria</taxon>
        <taxon>Pseudomonadati</taxon>
        <taxon>Pseudomonadota</taxon>
        <taxon>Alphaproteobacteria</taxon>
        <taxon>Hyphomicrobiales</taxon>
        <taxon>Devosiaceae</taxon>
        <taxon>Maritalea</taxon>
    </lineage>
</organism>
<evidence type="ECO:0000313" key="1">
    <source>
        <dbReference type="EMBL" id="AVX02576.1"/>
    </source>
</evidence>
<reference evidence="1 2" key="1">
    <citation type="submission" date="2017-05" db="EMBL/GenBank/DDBJ databases">
        <title>Genome Analysis of Maritalea myrionectae HL2708#5.</title>
        <authorList>
            <consortium name="Cotde Inc.-PKNU"/>
            <person name="Jang D."/>
            <person name="Oh H.-M."/>
        </authorList>
    </citation>
    <scope>NUCLEOTIDE SEQUENCE [LARGE SCALE GENOMIC DNA]</scope>
    <source>
        <strain evidence="1 2">HL2708#5</strain>
    </source>
</reference>
<dbReference type="KEGG" id="mmyr:MXMO3_00028"/>
<dbReference type="EMBL" id="CP021330">
    <property type="protein sequence ID" value="AVX02576.1"/>
    <property type="molecule type" value="Genomic_DNA"/>
</dbReference>
<evidence type="ECO:0000313" key="2">
    <source>
        <dbReference type="Proteomes" id="UP000258927"/>
    </source>
</evidence>
<keyword evidence="2" id="KW-1185">Reference proteome</keyword>
<accession>A0A2R4M9N5</accession>
<dbReference type="RefSeq" id="WP_117394536.1">
    <property type="nucleotide sequence ID" value="NZ_CP021330.1"/>
</dbReference>
<sequence>MSYLEDTNYAASSLIDLITQQQIALDKTKEELSGLMKKFKHYHWDYTTSDLNDDFSEAHVMNAFHNMAKSKTHVDELEAIKLNLEATIGSEQLAIQALAGALLQIAKQGISVVHGGLQNAPDGRQVDGVELKNLVWQARNQALHFEDGSFSQHVNAVFSTLQQTHGAKFDLSVKPSASLAKQVVYLLGWNKIDAYKDDMKSLGLA</sequence>
<gene>
    <name evidence="1" type="ORF">MXMO3_00028</name>
</gene>
<name>A0A2R4M9N5_9HYPH</name>
<protein>
    <submittedName>
        <fullName evidence="1">Uncharacterized protein</fullName>
    </submittedName>
</protein>
<proteinExistence type="predicted"/>